<dbReference type="EMBL" id="UZAL01027425">
    <property type="protein sequence ID" value="VDP32487.1"/>
    <property type="molecule type" value="Genomic_DNA"/>
</dbReference>
<organism evidence="1 2">
    <name type="scientific">Schistosoma mattheei</name>
    <dbReference type="NCBI Taxonomy" id="31246"/>
    <lineage>
        <taxon>Eukaryota</taxon>
        <taxon>Metazoa</taxon>
        <taxon>Spiralia</taxon>
        <taxon>Lophotrochozoa</taxon>
        <taxon>Platyhelminthes</taxon>
        <taxon>Trematoda</taxon>
        <taxon>Digenea</taxon>
        <taxon>Strigeidida</taxon>
        <taxon>Schistosomatoidea</taxon>
        <taxon>Schistosomatidae</taxon>
        <taxon>Schistosoma</taxon>
    </lineage>
</organism>
<name>A0A183NVM6_9TREM</name>
<protein>
    <submittedName>
        <fullName evidence="1">Uncharacterized protein</fullName>
    </submittedName>
</protein>
<proteinExistence type="predicted"/>
<evidence type="ECO:0000313" key="1">
    <source>
        <dbReference type="EMBL" id="VDP32487.1"/>
    </source>
</evidence>
<dbReference type="Proteomes" id="UP000269396">
    <property type="component" value="Unassembled WGS sequence"/>
</dbReference>
<accession>A0A183NVM6</accession>
<evidence type="ECO:0000313" key="2">
    <source>
        <dbReference type="Proteomes" id="UP000269396"/>
    </source>
</evidence>
<keyword evidence="2" id="KW-1185">Reference proteome</keyword>
<dbReference type="AlphaFoldDB" id="A0A183NVM6"/>
<sequence>MEVEPLDVTWSKSLRVHRCTALTAETVHDRPGSKSCNLTTTRNEARKTAKKPTPNWTDTYLISVCLTRPLEPILLPKLPIQLAEFTNLHCSVARGCSPWRPAGDMSTACHENYATLLGFSRADKSVPDTT</sequence>
<gene>
    <name evidence="1" type="ORF">SMTD_LOCUS6162</name>
</gene>
<reference evidence="1 2" key="1">
    <citation type="submission" date="2018-11" db="EMBL/GenBank/DDBJ databases">
        <authorList>
            <consortium name="Pathogen Informatics"/>
        </authorList>
    </citation>
    <scope>NUCLEOTIDE SEQUENCE [LARGE SCALE GENOMIC DNA]</scope>
    <source>
        <strain>Denwood</strain>
        <strain evidence="2">Zambia</strain>
    </source>
</reference>